<evidence type="ECO:0000256" key="3">
    <source>
        <dbReference type="ARBA" id="ARBA00022750"/>
    </source>
</evidence>
<keyword evidence="4" id="KW-0378">Hydrolase</keyword>
<dbReference type="Pfam" id="PF14541">
    <property type="entry name" value="TAXi_C"/>
    <property type="match status" value="1"/>
</dbReference>
<evidence type="ECO:0000256" key="1">
    <source>
        <dbReference type="ARBA" id="ARBA00007447"/>
    </source>
</evidence>
<dbReference type="InterPro" id="IPR033121">
    <property type="entry name" value="PEPTIDASE_A1"/>
</dbReference>
<dbReference type="InterPro" id="IPR034161">
    <property type="entry name" value="Pepsin-like_plant"/>
</dbReference>
<dbReference type="InterPro" id="IPR032799">
    <property type="entry name" value="TAXi_C"/>
</dbReference>
<reference evidence="9" key="1">
    <citation type="journal article" date="2013" name="Science">
        <title>The Amborella genome and the evolution of flowering plants.</title>
        <authorList>
            <consortium name="Amborella Genome Project"/>
        </authorList>
    </citation>
    <scope>NUCLEOTIDE SEQUENCE [LARGE SCALE GENOMIC DNA]</scope>
</reference>
<dbReference type="SUPFAM" id="SSF50630">
    <property type="entry name" value="Acid proteases"/>
    <property type="match status" value="1"/>
</dbReference>
<dbReference type="InterPro" id="IPR051708">
    <property type="entry name" value="Plant_Aspart_Prot_A1"/>
</dbReference>
<dbReference type="HOGENOM" id="CLU_005738_8_1_1"/>
<keyword evidence="2" id="KW-0645">Protease</keyword>
<dbReference type="PANTHER" id="PTHR47967">
    <property type="entry name" value="OS07G0603500 PROTEIN-RELATED"/>
    <property type="match status" value="1"/>
</dbReference>
<dbReference type="CDD" id="cd05476">
    <property type="entry name" value="pepsin_A_like_plant"/>
    <property type="match status" value="1"/>
</dbReference>
<comment type="similarity">
    <text evidence="1">Belongs to the peptidase A1 family.</text>
</comment>
<dbReference type="PROSITE" id="PS51767">
    <property type="entry name" value="PEPTIDASE_A1"/>
    <property type="match status" value="1"/>
</dbReference>
<organism evidence="8 9">
    <name type="scientific">Amborella trichopoda</name>
    <dbReference type="NCBI Taxonomy" id="13333"/>
    <lineage>
        <taxon>Eukaryota</taxon>
        <taxon>Viridiplantae</taxon>
        <taxon>Streptophyta</taxon>
        <taxon>Embryophyta</taxon>
        <taxon>Tracheophyta</taxon>
        <taxon>Spermatophyta</taxon>
        <taxon>Magnoliopsida</taxon>
        <taxon>Amborellales</taxon>
        <taxon>Amborellaceae</taxon>
        <taxon>Amborella</taxon>
    </lineage>
</organism>
<dbReference type="OMA" id="PQGNHFY"/>
<name>U5CXF1_AMBTC</name>
<dbReference type="MEROPS" id="A01.A60"/>
<sequence length="456" mass="50297">MMLDYSFFLFLLFFSFTQPCNGLVLGLTHYKDSHEPMARPLRPFSTTDLSEPVRGYRDGYLFSLSLGTPPQLMQVYMDTGSDLTWVPCGNLSFECINCKDNRGDRVMGSFSPSLSSSCSRDVCDSHFCVTIHSSDDSYDPCAMTGCFLGSILRGMCSRPCPPFTYTYGDGIVLGTLTRDTLMVHGSDQSVTKDVPDFCFGCVASTYMEPIGIVGFGKGALSLPSQLGFLHKGFSHCFLSFKFSNKPNISTPLIIGDSAIASREEVQFTPMLKCPMYPSFYYVGLEAIFIGGEILEVPQILREINSQGNGGMLVDSGTTYTHLPQALFTKFLSVMGSKITHPRSVEHERKTGFGLCYQVPTAVTESLPSLSFRFVNNVTLTLPEENYFYAMAPSNGTYIVKCLLVQGMEDDSYGPAGVLGSFQQQNVEVVYDLSDERIGFHARDCALLAISHGLYKK</sequence>
<accession>U5CXF1</accession>
<dbReference type="InterPro" id="IPR032861">
    <property type="entry name" value="TAXi_N"/>
</dbReference>
<evidence type="ECO:0000256" key="6">
    <source>
        <dbReference type="SAM" id="SignalP"/>
    </source>
</evidence>
<feature type="domain" description="Peptidase A1" evidence="7">
    <location>
        <begin position="60"/>
        <end position="440"/>
    </location>
</feature>
<evidence type="ECO:0000256" key="4">
    <source>
        <dbReference type="ARBA" id="ARBA00022801"/>
    </source>
</evidence>
<protein>
    <recommendedName>
        <fullName evidence="7">Peptidase A1 domain-containing protein</fullName>
    </recommendedName>
</protein>
<feature type="chain" id="PRO_5004658482" description="Peptidase A1 domain-containing protein" evidence="6">
    <location>
        <begin position="23"/>
        <end position="456"/>
    </location>
</feature>
<dbReference type="PANTHER" id="PTHR47967:SF47">
    <property type="entry name" value="CHLOROPLAST NUCLEOID DNA-BINDING PROTEIN-LIKE"/>
    <property type="match status" value="1"/>
</dbReference>
<proteinExistence type="inferred from homology"/>
<evidence type="ECO:0000256" key="2">
    <source>
        <dbReference type="ARBA" id="ARBA00022670"/>
    </source>
</evidence>
<dbReference type="InterPro" id="IPR021109">
    <property type="entry name" value="Peptidase_aspartic_dom_sf"/>
</dbReference>
<evidence type="ECO:0000259" key="7">
    <source>
        <dbReference type="PROSITE" id="PS51767"/>
    </source>
</evidence>
<dbReference type="PROSITE" id="PS00141">
    <property type="entry name" value="ASP_PROTEASE"/>
    <property type="match status" value="1"/>
</dbReference>
<keyword evidence="6" id="KW-0732">Signal</keyword>
<dbReference type="eggNOG" id="KOG1339">
    <property type="taxonomic scope" value="Eukaryota"/>
</dbReference>
<dbReference type="Proteomes" id="UP000017836">
    <property type="component" value="Unassembled WGS sequence"/>
</dbReference>
<keyword evidence="3" id="KW-0064">Aspartyl protease</keyword>
<keyword evidence="9" id="KW-1185">Reference proteome</keyword>
<evidence type="ECO:0000313" key="9">
    <source>
        <dbReference type="Proteomes" id="UP000017836"/>
    </source>
</evidence>
<dbReference type="GO" id="GO:0006508">
    <property type="term" value="P:proteolysis"/>
    <property type="evidence" value="ECO:0007669"/>
    <property type="project" value="UniProtKB-KW"/>
</dbReference>
<dbReference type="Pfam" id="PF14543">
    <property type="entry name" value="TAXi_N"/>
    <property type="match status" value="1"/>
</dbReference>
<gene>
    <name evidence="8" type="ORF">AMTR_s00032p00117510</name>
</gene>
<keyword evidence="5" id="KW-0325">Glycoprotein</keyword>
<feature type="signal peptide" evidence="6">
    <location>
        <begin position="1"/>
        <end position="22"/>
    </location>
</feature>
<evidence type="ECO:0000313" key="8">
    <source>
        <dbReference type="EMBL" id="ERN14834.1"/>
    </source>
</evidence>
<dbReference type="EMBL" id="KI392518">
    <property type="protein sequence ID" value="ERN14834.1"/>
    <property type="molecule type" value="Genomic_DNA"/>
</dbReference>
<dbReference type="GO" id="GO:0004190">
    <property type="term" value="F:aspartic-type endopeptidase activity"/>
    <property type="evidence" value="ECO:0000318"/>
    <property type="project" value="GO_Central"/>
</dbReference>
<dbReference type="InterPro" id="IPR001969">
    <property type="entry name" value="Aspartic_peptidase_AS"/>
</dbReference>
<dbReference type="GO" id="GO:0005576">
    <property type="term" value="C:extracellular region"/>
    <property type="evidence" value="ECO:0000318"/>
    <property type="project" value="GO_Central"/>
</dbReference>
<dbReference type="Gene3D" id="2.40.70.10">
    <property type="entry name" value="Acid Proteases"/>
    <property type="match status" value="2"/>
</dbReference>
<evidence type="ECO:0000256" key="5">
    <source>
        <dbReference type="ARBA" id="ARBA00023180"/>
    </source>
</evidence>
<dbReference type="AlphaFoldDB" id="U5CXF1"/>
<dbReference type="Gramene" id="ERN14834">
    <property type="protein sequence ID" value="ERN14834"/>
    <property type="gene ID" value="AMTR_s00032p00117510"/>
</dbReference>